<dbReference type="Proteomes" id="UP000595437">
    <property type="component" value="Chromosome 8"/>
</dbReference>
<proteinExistence type="inferred from homology"/>
<gene>
    <name evidence="7" type="ORF">FKW44_012669</name>
</gene>
<dbReference type="PANTHER" id="PTHR23291">
    <property type="entry name" value="BAX INHIBITOR-RELATED"/>
    <property type="match status" value="1"/>
</dbReference>
<evidence type="ECO:0000256" key="3">
    <source>
        <dbReference type="ARBA" id="ARBA00022989"/>
    </source>
</evidence>
<dbReference type="AlphaFoldDB" id="A0A7T8HJQ0"/>
<comment type="subcellular location">
    <subcellularLocation>
        <location evidence="1">Membrane</location>
        <topology evidence="1">Multi-pass membrane protein</topology>
    </subcellularLocation>
</comment>
<reference evidence="8" key="1">
    <citation type="submission" date="2021-01" db="EMBL/GenBank/DDBJ databases">
        <title>Caligus Genome Assembly.</title>
        <authorList>
            <person name="Gallardo-Escarate C."/>
        </authorList>
    </citation>
    <scope>NUCLEOTIDE SEQUENCE [LARGE SCALE GENOMIC DNA]</scope>
</reference>
<keyword evidence="8" id="KW-1185">Reference proteome</keyword>
<evidence type="ECO:0000256" key="4">
    <source>
        <dbReference type="ARBA" id="ARBA00023136"/>
    </source>
</evidence>
<keyword evidence="3 5" id="KW-1133">Transmembrane helix</keyword>
<evidence type="ECO:0000256" key="1">
    <source>
        <dbReference type="ARBA" id="ARBA00004141"/>
    </source>
</evidence>
<feature type="transmembrane region" description="Helical" evidence="5">
    <location>
        <begin position="56"/>
        <end position="75"/>
    </location>
</feature>
<sequence>MFWISFAIMIMTLIPLACCSDVRRKSPLNIIFLGLFTLAEGFLLGNVTSYYDANEVLLAVGITFALVLALTAFAFQTKIDFTAFSGRLHTDSILSKYAFNCMDQRFDEFTFQLFWPFNSKRKLVLLHSLVDLTHNPILFNSWLASSTYKNDGLLPIMV</sequence>
<keyword evidence="6" id="KW-0732">Signal</keyword>
<dbReference type="EMBL" id="CP045897">
    <property type="protein sequence ID" value="QQP51343.1"/>
    <property type="molecule type" value="Genomic_DNA"/>
</dbReference>
<comment type="caution">
    <text evidence="5">Lacks conserved residue(s) required for the propagation of feature annotation.</text>
</comment>
<keyword evidence="2 5" id="KW-0812">Transmembrane</keyword>
<accession>A0A7T8HJQ0</accession>
<evidence type="ECO:0000256" key="6">
    <source>
        <dbReference type="SAM" id="SignalP"/>
    </source>
</evidence>
<dbReference type="OrthoDB" id="7933078at2759"/>
<feature type="signal peptide" evidence="6">
    <location>
        <begin position="1"/>
        <end position="19"/>
    </location>
</feature>
<protein>
    <submittedName>
        <fullName evidence="7">Fas apoptotic inhibitory molecule 2</fullName>
    </submittedName>
</protein>
<name>A0A7T8HJQ0_CALRO</name>
<evidence type="ECO:0000313" key="7">
    <source>
        <dbReference type="EMBL" id="QQP51343.1"/>
    </source>
</evidence>
<dbReference type="PANTHER" id="PTHR23291:SF47">
    <property type="entry name" value="TRANSMEMBRANE BAX INHIBITOR MOTIF CONTAINING 7"/>
    <property type="match status" value="1"/>
</dbReference>
<dbReference type="InterPro" id="IPR006214">
    <property type="entry name" value="Bax_inhibitor_1-related"/>
</dbReference>
<dbReference type="GO" id="GO:0016020">
    <property type="term" value="C:membrane"/>
    <property type="evidence" value="ECO:0007669"/>
    <property type="project" value="UniProtKB-SubCell"/>
</dbReference>
<comment type="similarity">
    <text evidence="5">Belongs to the BI1 family.</text>
</comment>
<feature type="transmembrane region" description="Helical" evidence="5">
    <location>
        <begin position="29"/>
        <end position="49"/>
    </location>
</feature>
<evidence type="ECO:0000313" key="8">
    <source>
        <dbReference type="Proteomes" id="UP000595437"/>
    </source>
</evidence>
<feature type="non-terminal residue" evidence="7">
    <location>
        <position position="158"/>
    </location>
</feature>
<feature type="chain" id="PRO_5031146824" evidence="6">
    <location>
        <begin position="20"/>
        <end position="158"/>
    </location>
</feature>
<organism evidence="7 8">
    <name type="scientific">Caligus rogercresseyi</name>
    <name type="common">Sea louse</name>
    <dbReference type="NCBI Taxonomy" id="217165"/>
    <lineage>
        <taxon>Eukaryota</taxon>
        <taxon>Metazoa</taxon>
        <taxon>Ecdysozoa</taxon>
        <taxon>Arthropoda</taxon>
        <taxon>Crustacea</taxon>
        <taxon>Multicrustacea</taxon>
        <taxon>Hexanauplia</taxon>
        <taxon>Copepoda</taxon>
        <taxon>Siphonostomatoida</taxon>
        <taxon>Caligidae</taxon>
        <taxon>Caligus</taxon>
    </lineage>
</organism>
<evidence type="ECO:0000256" key="2">
    <source>
        <dbReference type="ARBA" id="ARBA00022692"/>
    </source>
</evidence>
<evidence type="ECO:0000256" key="5">
    <source>
        <dbReference type="RuleBase" id="RU004379"/>
    </source>
</evidence>
<dbReference type="Pfam" id="PF01027">
    <property type="entry name" value="Bax1-I"/>
    <property type="match status" value="1"/>
</dbReference>
<keyword evidence="4 5" id="KW-0472">Membrane</keyword>